<protein>
    <submittedName>
        <fullName evidence="2">Uncharacterized protein</fullName>
    </submittedName>
</protein>
<evidence type="ECO:0000256" key="1">
    <source>
        <dbReference type="SAM" id="Coils"/>
    </source>
</evidence>
<feature type="coiled-coil region" evidence="1">
    <location>
        <begin position="143"/>
        <end position="170"/>
    </location>
</feature>
<keyword evidence="1" id="KW-0175">Coiled coil</keyword>
<evidence type="ECO:0000313" key="2">
    <source>
        <dbReference type="EMBL" id="QHU27222.1"/>
    </source>
</evidence>
<reference evidence="2" key="1">
    <citation type="journal article" date="2020" name="Nature">
        <title>Giant virus diversity and host interactions through global metagenomics.</title>
        <authorList>
            <person name="Schulz F."/>
            <person name="Roux S."/>
            <person name="Paez-Espino D."/>
            <person name="Jungbluth S."/>
            <person name="Walsh D.A."/>
            <person name="Denef V.J."/>
            <person name="McMahon K.D."/>
            <person name="Konstantinidis K.T."/>
            <person name="Eloe-Fadrosh E.A."/>
            <person name="Kyrpides N.C."/>
            <person name="Woyke T."/>
        </authorList>
    </citation>
    <scope>NUCLEOTIDE SEQUENCE</scope>
    <source>
        <strain evidence="2">GVMAG-M-3300027763-16</strain>
    </source>
</reference>
<dbReference type="EMBL" id="MN740452">
    <property type="protein sequence ID" value="QHU27222.1"/>
    <property type="molecule type" value="Genomic_DNA"/>
</dbReference>
<dbReference type="AlphaFoldDB" id="A0A6C0LD80"/>
<sequence>MSSEDSFSSLITTLLKNIDNLAIPNNNSSSTSHPSTSLNKEVSGESKAIIINILKMITNLCNNYLDLLYSSDEKDYYSFSKTLNKSTIDTCWWSEDIFWFYREACKRSIYHEYNKYELKLYILYIFLNFAKNTYNKTRMVNIINKFIQEIERLQKIKEENELQRLKEQENLKLSNNLIKLFEIIDNLPIKNKEVEGHITSLRDSNESKDIIILILKMITYKDCNKCLDLIHMNDGEGDYNIFYNNKVNRKTTYVEHKNIIDNCIYTRSKAMNRFLKSENDDKLYIEAMELFEFYKNSLNTELYNEENKYKLKKYILDKFLFFAKDTENKAEMVNIIKEFIKGNKPSTSKKSSTGGKTIKINKTKLLFGKERCIYKKSGDQKEYIKYKGDLITVKEYKIIIKNKK</sequence>
<organism evidence="2">
    <name type="scientific">viral metagenome</name>
    <dbReference type="NCBI Taxonomy" id="1070528"/>
    <lineage>
        <taxon>unclassified sequences</taxon>
        <taxon>metagenomes</taxon>
        <taxon>organismal metagenomes</taxon>
    </lineage>
</organism>
<proteinExistence type="predicted"/>
<accession>A0A6C0LD80</accession>
<name>A0A6C0LD80_9ZZZZ</name>